<evidence type="ECO:0000256" key="4">
    <source>
        <dbReference type="ARBA" id="ARBA00013229"/>
    </source>
</evidence>
<feature type="domain" description="Pectinesterase catalytic" evidence="8">
    <location>
        <begin position="51"/>
        <end position="301"/>
    </location>
</feature>
<dbReference type="PANTHER" id="PTHR31321:SF120">
    <property type="entry name" value="PECTINESTERASE 52-RELATED"/>
    <property type="match status" value="1"/>
</dbReference>
<gene>
    <name evidence="9" type="ORF">SO802_032413</name>
</gene>
<evidence type="ECO:0000256" key="2">
    <source>
        <dbReference type="ARBA" id="ARBA00005184"/>
    </source>
</evidence>
<comment type="similarity">
    <text evidence="3">Belongs to the pectinesterase family.</text>
</comment>
<comment type="subcellular location">
    <subcellularLocation>
        <location evidence="1">Secreted</location>
        <location evidence="1">Cell wall</location>
    </subcellularLocation>
</comment>
<evidence type="ECO:0000259" key="8">
    <source>
        <dbReference type="Pfam" id="PF01095"/>
    </source>
</evidence>
<dbReference type="InterPro" id="IPR000070">
    <property type="entry name" value="Pectinesterase_cat"/>
</dbReference>
<dbReference type="InterPro" id="IPR011050">
    <property type="entry name" value="Pectin_lyase_fold/virulence"/>
</dbReference>
<dbReference type="GO" id="GO:0045490">
    <property type="term" value="P:pectin catabolic process"/>
    <property type="evidence" value="ECO:0007669"/>
    <property type="project" value="TreeGrafter"/>
</dbReference>
<dbReference type="AlphaFoldDB" id="A0AAW2BNW4"/>
<dbReference type="Gene3D" id="2.160.20.10">
    <property type="entry name" value="Single-stranded right-handed beta-helix, Pectin lyase-like"/>
    <property type="match status" value="1"/>
</dbReference>
<dbReference type="Pfam" id="PF01095">
    <property type="entry name" value="Pectinesterase"/>
    <property type="match status" value="1"/>
</dbReference>
<organism evidence="9 10">
    <name type="scientific">Lithocarpus litseifolius</name>
    <dbReference type="NCBI Taxonomy" id="425828"/>
    <lineage>
        <taxon>Eukaryota</taxon>
        <taxon>Viridiplantae</taxon>
        <taxon>Streptophyta</taxon>
        <taxon>Embryophyta</taxon>
        <taxon>Tracheophyta</taxon>
        <taxon>Spermatophyta</taxon>
        <taxon>Magnoliopsida</taxon>
        <taxon>eudicotyledons</taxon>
        <taxon>Gunneridae</taxon>
        <taxon>Pentapetalae</taxon>
        <taxon>rosids</taxon>
        <taxon>fabids</taxon>
        <taxon>Fagales</taxon>
        <taxon>Fagaceae</taxon>
        <taxon>Lithocarpus</taxon>
    </lineage>
</organism>
<accession>A0AAW2BNW4</accession>
<dbReference type="GO" id="GO:0030599">
    <property type="term" value="F:pectinesterase activity"/>
    <property type="evidence" value="ECO:0007669"/>
    <property type="project" value="UniProtKB-EC"/>
</dbReference>
<sequence length="370" mass="41483">MLWQSELDASSKQYSTKMKLLPIFIFFILVTSSKVSRAVDCKNENMIRSTITVGKSGPAGVFQTIQAAIDSIPSNNDQWIKVHISPGIYNEKVTIPPEKPCIFLEGSGRHVTIITHDDHDQTDTSATFTSSPDNVVASGITFQNSYNRALALNSYYSSMAIGDPVARAVAARIYGDKSAFFECGFVGFQDTLWDVRGRHFFKNTYIEGGVDFIWGSGQSIYMDCMINVTVGTMLPQGCMGYITAQRRESANEPNGFVFRRGSVYGRGQALLGRAYGPYSRVIFHQTTFNNVVAPQGWGAWDYPGQEYYTNQWIDEVKGCVAPHKDVEIFEERNKCLKGFFPDIDDRKKVNVEFSLFSGIMSYDDDSIEER</sequence>
<evidence type="ECO:0000256" key="3">
    <source>
        <dbReference type="ARBA" id="ARBA00008891"/>
    </source>
</evidence>
<keyword evidence="7" id="KW-0063">Aspartyl esterase</keyword>
<keyword evidence="6" id="KW-0378">Hydrolase</keyword>
<comment type="caution">
    <text evidence="9">The sequence shown here is derived from an EMBL/GenBank/DDBJ whole genome shotgun (WGS) entry which is preliminary data.</text>
</comment>
<comment type="pathway">
    <text evidence="2">Glycan metabolism; pectin degradation; 2-dehydro-3-deoxy-D-gluconate from pectin: step 1/5.</text>
</comment>
<dbReference type="InterPro" id="IPR012334">
    <property type="entry name" value="Pectin_lyas_fold"/>
</dbReference>
<keyword evidence="5" id="KW-0964">Secreted</keyword>
<dbReference type="EMBL" id="JAZDWU010000011">
    <property type="protein sequence ID" value="KAK9987462.1"/>
    <property type="molecule type" value="Genomic_DNA"/>
</dbReference>
<evidence type="ECO:0000256" key="1">
    <source>
        <dbReference type="ARBA" id="ARBA00004191"/>
    </source>
</evidence>
<proteinExistence type="inferred from homology"/>
<dbReference type="Proteomes" id="UP001459277">
    <property type="component" value="Unassembled WGS sequence"/>
</dbReference>
<evidence type="ECO:0000256" key="7">
    <source>
        <dbReference type="ARBA" id="ARBA00023085"/>
    </source>
</evidence>
<dbReference type="PANTHER" id="PTHR31321">
    <property type="entry name" value="ACYL-COA THIOESTER HYDROLASE YBHC-RELATED"/>
    <property type="match status" value="1"/>
</dbReference>
<keyword evidence="5" id="KW-0134">Cell wall</keyword>
<dbReference type="EC" id="3.1.1.11" evidence="4"/>
<evidence type="ECO:0000313" key="10">
    <source>
        <dbReference type="Proteomes" id="UP001459277"/>
    </source>
</evidence>
<dbReference type="SUPFAM" id="SSF51126">
    <property type="entry name" value="Pectin lyase-like"/>
    <property type="match status" value="1"/>
</dbReference>
<evidence type="ECO:0000256" key="6">
    <source>
        <dbReference type="ARBA" id="ARBA00022801"/>
    </source>
</evidence>
<name>A0AAW2BNW4_9ROSI</name>
<evidence type="ECO:0000313" key="9">
    <source>
        <dbReference type="EMBL" id="KAK9987462.1"/>
    </source>
</evidence>
<keyword evidence="10" id="KW-1185">Reference proteome</keyword>
<evidence type="ECO:0000256" key="5">
    <source>
        <dbReference type="ARBA" id="ARBA00022512"/>
    </source>
</evidence>
<reference evidence="9 10" key="1">
    <citation type="submission" date="2024-01" db="EMBL/GenBank/DDBJ databases">
        <title>A telomere-to-telomere, gap-free genome of sweet tea (Lithocarpus litseifolius).</title>
        <authorList>
            <person name="Zhou J."/>
        </authorList>
    </citation>
    <scope>NUCLEOTIDE SEQUENCE [LARGE SCALE GENOMIC DNA]</scope>
    <source>
        <strain evidence="9">Zhou-2022a</strain>
        <tissue evidence="9">Leaf</tissue>
    </source>
</reference>
<protein>
    <recommendedName>
        <fullName evidence="4">pectinesterase</fullName>
        <ecNumber evidence="4">3.1.1.11</ecNumber>
    </recommendedName>
</protein>
<dbReference type="GO" id="GO:0042545">
    <property type="term" value="P:cell wall modification"/>
    <property type="evidence" value="ECO:0007669"/>
    <property type="project" value="InterPro"/>
</dbReference>